<dbReference type="AlphaFoldDB" id="A0A3B4BNK7"/>
<dbReference type="InterPro" id="IPR043129">
    <property type="entry name" value="ATPase_NBD"/>
</dbReference>
<dbReference type="OMA" id="SCLHEHF"/>
<comment type="similarity">
    <text evidence="1">Belongs to the heat shock protein 70 family.</text>
</comment>
<reference evidence="4" key="2">
    <citation type="submission" date="2025-08" db="UniProtKB">
        <authorList>
            <consortium name="Ensembl"/>
        </authorList>
    </citation>
    <scope>IDENTIFICATION</scope>
</reference>
<accession>A0A3B4BNK7</accession>
<keyword evidence="5" id="KW-1185">Reference proteome</keyword>
<name>A0A3B4BNK7_PYGNA</name>
<dbReference type="PANTHER" id="PTHR14187:SF5">
    <property type="entry name" value="HEAT SHOCK 70 KDA PROTEIN 12A"/>
    <property type="match status" value="1"/>
</dbReference>
<evidence type="ECO:0000256" key="3">
    <source>
        <dbReference type="ARBA" id="ARBA00022840"/>
    </source>
</evidence>
<dbReference type="STRING" id="42514.ENSPNAP00000000046"/>
<reference evidence="4 5" key="1">
    <citation type="submission" date="2020-10" db="EMBL/GenBank/DDBJ databases">
        <title>Pygocentrus nattereri (red-bellied piranha) genome, fPygNat1, primary haplotype.</title>
        <authorList>
            <person name="Myers G."/>
            <person name="Meyer A."/>
            <person name="Karagic N."/>
            <person name="Pippel M."/>
            <person name="Winkler S."/>
            <person name="Tracey A."/>
            <person name="Wood J."/>
            <person name="Formenti G."/>
            <person name="Howe K."/>
            <person name="Fedrigo O."/>
            <person name="Jarvis E.D."/>
        </authorList>
    </citation>
    <scope>NUCLEOTIDE SEQUENCE [LARGE SCALE GENOMIC DNA]</scope>
</reference>
<dbReference type="Gene3D" id="3.30.420.40">
    <property type="match status" value="2"/>
</dbReference>
<keyword evidence="2" id="KW-0547">Nucleotide-binding</keyword>
<organism evidence="4 5">
    <name type="scientific">Pygocentrus nattereri</name>
    <name type="common">Red-bellied piranha</name>
    <dbReference type="NCBI Taxonomy" id="42514"/>
    <lineage>
        <taxon>Eukaryota</taxon>
        <taxon>Metazoa</taxon>
        <taxon>Chordata</taxon>
        <taxon>Craniata</taxon>
        <taxon>Vertebrata</taxon>
        <taxon>Euteleostomi</taxon>
        <taxon>Actinopterygii</taxon>
        <taxon>Neopterygii</taxon>
        <taxon>Teleostei</taxon>
        <taxon>Ostariophysi</taxon>
        <taxon>Characiformes</taxon>
        <taxon>Characoidei</taxon>
        <taxon>Pygocentrus</taxon>
    </lineage>
</organism>
<reference evidence="4" key="3">
    <citation type="submission" date="2025-09" db="UniProtKB">
        <authorList>
            <consortium name="Ensembl"/>
        </authorList>
    </citation>
    <scope>IDENTIFICATION</scope>
</reference>
<evidence type="ECO:0000256" key="1">
    <source>
        <dbReference type="ARBA" id="ARBA00007381"/>
    </source>
</evidence>
<dbReference type="PANTHER" id="PTHR14187">
    <property type="entry name" value="ALPHA KINASE/ELONGATION FACTOR 2 KINASE"/>
    <property type="match status" value="1"/>
</dbReference>
<dbReference type="GeneTree" id="ENSGT00940000154551"/>
<sequence length="572" mass="64787">MAEAESMLLIAIDFGTSFTGYCFQFVKSKQIRQPKWGLEHGYNTPKTPTCILFDAEGKFLKFGYDAIMNYTRQIRKNEAKKLYLFDNFKMELYGKELHRDLEITAKNGGKMKAMKVFSESLKYMKEHALEMIGKHTSDMTFFASDATWVLTVPAIWSAAAKQFMREAAIEAGLVTQSEPERLIVALEPEAASVWCKQLPYDHFINEILKDAEKIEQAPGTQYMVVDCGGGTIDITVHEVVEHGRLKELHKASGNNMGGQTVDKNFKSFLREIFSNEIFDKFEENHPHELQKLMFEFLNCKCYDGNTLIPCPCSLQKLAEKEKDIEAYFKGSSDADWESESILLYGEKMRSLHDESLKAIENQINEILKKQHLNITYLFLVGGFALSPHVQKFVKEKFGLKCKVLCPVDAQLAVLNGAVTFGMMPNVVESRISVFTYGISEGQLFDAFKHKGKSKYVNKDGVEFCSGCFHCLVKKDESVSFSETKTYSFSPVERDQKDMQFSFYCTESKTPEFVDEQGMKMVGSFSVPMPNILKGGYRTVKLEVRFGSTEMKATATDADSGETTSVKLDFMCS</sequence>
<evidence type="ECO:0000313" key="4">
    <source>
        <dbReference type="Ensembl" id="ENSPNAP00000000046.2"/>
    </source>
</evidence>
<dbReference type="Ensembl" id="ENSPNAT00000014515.2">
    <property type="protein sequence ID" value="ENSPNAP00000000046.2"/>
    <property type="gene ID" value="ENSPNAG00000007232.2"/>
</dbReference>
<dbReference type="CDD" id="cd10229">
    <property type="entry name" value="ASKHA_NBD_HSP70_HSPA12"/>
    <property type="match status" value="1"/>
</dbReference>
<dbReference type="InterPro" id="IPR013126">
    <property type="entry name" value="Hsp_70_fam"/>
</dbReference>
<dbReference type="Proteomes" id="UP001501920">
    <property type="component" value="Chromosome 6"/>
</dbReference>
<evidence type="ECO:0008006" key="6">
    <source>
        <dbReference type="Google" id="ProtNLM"/>
    </source>
</evidence>
<dbReference type="GO" id="GO:0140662">
    <property type="term" value="F:ATP-dependent protein folding chaperone"/>
    <property type="evidence" value="ECO:0007669"/>
    <property type="project" value="InterPro"/>
</dbReference>
<dbReference type="GeneID" id="108414333"/>
<proteinExistence type="inferred from homology"/>
<evidence type="ECO:0000256" key="2">
    <source>
        <dbReference type="ARBA" id="ARBA00022741"/>
    </source>
</evidence>
<dbReference type="GO" id="GO:0005524">
    <property type="term" value="F:ATP binding"/>
    <property type="evidence" value="ECO:0007669"/>
    <property type="project" value="UniProtKB-KW"/>
</dbReference>
<dbReference type="RefSeq" id="XP_017542672.1">
    <property type="nucleotide sequence ID" value="XM_017687183.1"/>
</dbReference>
<keyword evidence="3" id="KW-0067">ATP-binding</keyword>
<dbReference type="Pfam" id="PF00012">
    <property type="entry name" value="HSP70"/>
    <property type="match status" value="1"/>
</dbReference>
<dbReference type="SUPFAM" id="SSF53067">
    <property type="entry name" value="Actin-like ATPase domain"/>
    <property type="match status" value="2"/>
</dbReference>
<evidence type="ECO:0000313" key="5">
    <source>
        <dbReference type="Proteomes" id="UP001501920"/>
    </source>
</evidence>
<protein>
    <recommendedName>
        <fullName evidence="6">Heat shock protein family A (Hsp70) member 12A.2</fullName>
    </recommendedName>
</protein>